<dbReference type="PANTHER" id="PTHR23513">
    <property type="entry name" value="INTEGRAL MEMBRANE EFFLUX PROTEIN-RELATED"/>
    <property type="match status" value="1"/>
</dbReference>
<protein>
    <submittedName>
        <fullName evidence="7">Uncharacterized protein</fullName>
    </submittedName>
</protein>
<accession>A0A192H248</accession>
<dbReference type="Pfam" id="PF07690">
    <property type="entry name" value="MFS_1"/>
    <property type="match status" value="1"/>
</dbReference>
<dbReference type="CDD" id="cd06173">
    <property type="entry name" value="MFS_MefA_like"/>
    <property type="match status" value="1"/>
</dbReference>
<evidence type="ECO:0000256" key="2">
    <source>
        <dbReference type="ARBA" id="ARBA00022448"/>
    </source>
</evidence>
<evidence type="ECO:0000256" key="1">
    <source>
        <dbReference type="ARBA" id="ARBA00004651"/>
    </source>
</evidence>
<dbReference type="PROSITE" id="PS50850">
    <property type="entry name" value="MFS"/>
    <property type="match status" value="1"/>
</dbReference>
<evidence type="ECO:0000256" key="3">
    <source>
        <dbReference type="ARBA" id="ARBA00022475"/>
    </source>
</evidence>
<dbReference type="GO" id="GO:0005886">
    <property type="term" value="C:plasma membrane"/>
    <property type="evidence" value="ECO:0007669"/>
    <property type="project" value="UniProtKB-SubCell"/>
</dbReference>
<keyword evidence="5" id="KW-1133">Transmembrane helix</keyword>
<evidence type="ECO:0000256" key="6">
    <source>
        <dbReference type="ARBA" id="ARBA00023136"/>
    </source>
</evidence>
<dbReference type="Proteomes" id="UP000078582">
    <property type="component" value="Chromosome"/>
</dbReference>
<evidence type="ECO:0000256" key="4">
    <source>
        <dbReference type="ARBA" id="ARBA00022692"/>
    </source>
</evidence>
<reference evidence="7 8" key="1">
    <citation type="submission" date="2016-03" db="EMBL/GenBank/DDBJ databases">
        <title>Pediococcus and Lactobacillus from brewery environment - whole genome sequencing and assembly.</title>
        <authorList>
            <person name="Behr J."/>
            <person name="Geissler A.J."/>
            <person name="Vogel R.F."/>
        </authorList>
    </citation>
    <scope>NUCLEOTIDE SEQUENCE [LARGE SCALE GENOMIC DNA]</scope>
    <source>
        <strain evidence="7 8">TMW 1.1989</strain>
    </source>
</reference>
<dbReference type="SUPFAM" id="SSF103473">
    <property type="entry name" value="MFS general substrate transporter"/>
    <property type="match status" value="1"/>
</dbReference>
<dbReference type="PANTHER" id="PTHR23513:SF11">
    <property type="entry name" value="STAPHYLOFERRIN A TRANSPORTER"/>
    <property type="match status" value="1"/>
</dbReference>
<proteinExistence type="predicted"/>
<dbReference type="Gene3D" id="1.20.1250.20">
    <property type="entry name" value="MFS general substrate transporter like domains"/>
    <property type="match status" value="2"/>
</dbReference>
<evidence type="ECO:0000313" key="8">
    <source>
        <dbReference type="Proteomes" id="UP000078582"/>
    </source>
</evidence>
<dbReference type="STRING" id="375175.AYR53_05895"/>
<evidence type="ECO:0000256" key="5">
    <source>
        <dbReference type="ARBA" id="ARBA00022989"/>
    </source>
</evidence>
<organism evidence="7 8">
    <name type="scientific">Loigolactobacillus backii</name>
    <dbReference type="NCBI Taxonomy" id="375175"/>
    <lineage>
        <taxon>Bacteria</taxon>
        <taxon>Bacillati</taxon>
        <taxon>Bacillota</taxon>
        <taxon>Bacilli</taxon>
        <taxon>Lactobacillales</taxon>
        <taxon>Lactobacillaceae</taxon>
        <taxon>Loigolactobacillus</taxon>
    </lineage>
</organism>
<dbReference type="InterPro" id="IPR011701">
    <property type="entry name" value="MFS"/>
</dbReference>
<dbReference type="KEGG" id="lbt:AYR52_08090"/>
<dbReference type="GeneID" id="42981781"/>
<keyword evidence="4" id="KW-0812">Transmembrane</keyword>
<dbReference type="OrthoDB" id="212436at2"/>
<keyword evidence="3" id="KW-1003">Cell membrane</keyword>
<gene>
    <name evidence="7" type="ORF">AYR53_05895</name>
</gene>
<keyword evidence="6" id="KW-0472">Membrane</keyword>
<dbReference type="InterPro" id="IPR020846">
    <property type="entry name" value="MFS_dom"/>
</dbReference>
<keyword evidence="8" id="KW-1185">Reference proteome</keyword>
<sequence length="415" mass="45657">MVYIKTWILLILSQLFSVIGTVIIQFALSLYILDLTGSALTFSVITSLAVVGRLVMLPFCGILADRMNKRLVMILMDSAYLGVTILMALAVGANNRILFIGGLTCIMGMVSAFETPIAQSTIPLISNADDLPKITSIVNGIGILGNLFGPILAGAIYQQNAMQFIFLLCGLFFILAIGLEYFLHFKELPVKNKFVSIQQVIKADTLEITAYLKRQIAIFQIYLLIFLLNLFLSSFIQVVIPYLARIKLAVSNQQFGLMNAFFALGGLLGSILYGVLSKKIHPASIPQQLVIIGLLFLTLALPLGWFTQRAISFNFMTGLVAILLALVTMVSVQLIVFIQITAEPQLLGRLMSFVMIAGTLATPLGQILFGWLSNTLTNTQMIYLVGAISTITIMLAKFSWQIFDHPTDNKKTKPR</sequence>
<dbReference type="GO" id="GO:0022857">
    <property type="term" value="F:transmembrane transporter activity"/>
    <property type="evidence" value="ECO:0007669"/>
    <property type="project" value="InterPro"/>
</dbReference>
<comment type="subcellular location">
    <subcellularLocation>
        <location evidence="1">Cell membrane</location>
        <topology evidence="1">Multi-pass membrane protein</topology>
    </subcellularLocation>
</comment>
<dbReference type="InterPro" id="IPR036259">
    <property type="entry name" value="MFS_trans_sf"/>
</dbReference>
<evidence type="ECO:0000313" key="7">
    <source>
        <dbReference type="EMBL" id="ANK62353.1"/>
    </source>
</evidence>
<dbReference type="RefSeq" id="WP_068225527.1">
    <property type="nucleotide sequence ID" value="NZ_CP014623.1"/>
</dbReference>
<dbReference type="AlphaFoldDB" id="A0A192H248"/>
<name>A0A192H248_9LACO</name>
<keyword evidence="2" id="KW-0813">Transport</keyword>
<dbReference type="EMBL" id="CP014873">
    <property type="protein sequence ID" value="ANK62353.1"/>
    <property type="molecule type" value="Genomic_DNA"/>
</dbReference>